<dbReference type="RefSeq" id="WP_229787761.1">
    <property type="nucleotide sequence ID" value="NZ_BMRB01000010.1"/>
</dbReference>
<dbReference type="GO" id="GO:0005524">
    <property type="term" value="F:ATP binding"/>
    <property type="evidence" value="ECO:0007669"/>
    <property type="project" value="UniProtKB-KW"/>
</dbReference>
<protein>
    <recommendedName>
        <fullName evidence="6">Methionyl/Leucyl tRNA synthetase domain-containing protein</fullName>
    </recommendedName>
</protein>
<dbReference type="GO" id="GO:0004812">
    <property type="term" value="F:aminoacyl-tRNA ligase activity"/>
    <property type="evidence" value="ECO:0007669"/>
    <property type="project" value="UniProtKB-KW"/>
</dbReference>
<reference evidence="7" key="1">
    <citation type="journal article" date="2014" name="Int. J. Syst. Evol. Microbiol.">
        <title>Complete genome sequence of Corynebacterium casei LMG S-19264T (=DSM 44701T), isolated from a smear-ripened cheese.</title>
        <authorList>
            <consortium name="US DOE Joint Genome Institute (JGI-PGF)"/>
            <person name="Walter F."/>
            <person name="Albersmeier A."/>
            <person name="Kalinowski J."/>
            <person name="Ruckert C."/>
        </authorList>
    </citation>
    <scope>NUCLEOTIDE SEQUENCE</scope>
    <source>
        <strain evidence="7">JCM 3276</strain>
    </source>
</reference>
<accession>A0A918LK35</accession>
<keyword evidence="4" id="KW-0648">Protein biosynthesis</keyword>
<dbReference type="Gene3D" id="3.40.50.620">
    <property type="entry name" value="HUPs"/>
    <property type="match status" value="1"/>
</dbReference>
<evidence type="ECO:0000313" key="7">
    <source>
        <dbReference type="EMBL" id="GGS58715.1"/>
    </source>
</evidence>
<sequence length="66" mass="7284">MTRRYLTTAIPYVNAEPRLGFALELVQADVMARHRRHRGHEVRFRGASVCPHSPVALSQVGCLGAG</sequence>
<keyword evidence="8" id="KW-1185">Reference proteome</keyword>
<organism evidence="7 8">
    <name type="scientific">Actinokineospora fastidiosa</name>
    <dbReference type="NCBI Taxonomy" id="1816"/>
    <lineage>
        <taxon>Bacteria</taxon>
        <taxon>Bacillati</taxon>
        <taxon>Actinomycetota</taxon>
        <taxon>Actinomycetes</taxon>
        <taxon>Pseudonocardiales</taxon>
        <taxon>Pseudonocardiaceae</taxon>
        <taxon>Actinokineospora</taxon>
    </lineage>
</organism>
<dbReference type="Pfam" id="PF09334">
    <property type="entry name" value="tRNA-synt_1g"/>
    <property type="match status" value="1"/>
</dbReference>
<evidence type="ECO:0000256" key="4">
    <source>
        <dbReference type="ARBA" id="ARBA00022917"/>
    </source>
</evidence>
<dbReference type="EMBL" id="BMRB01000010">
    <property type="protein sequence ID" value="GGS58715.1"/>
    <property type="molecule type" value="Genomic_DNA"/>
</dbReference>
<evidence type="ECO:0000256" key="5">
    <source>
        <dbReference type="ARBA" id="ARBA00023146"/>
    </source>
</evidence>
<feature type="domain" description="Methionyl/Leucyl tRNA synthetase" evidence="6">
    <location>
        <begin position="5"/>
        <end position="47"/>
    </location>
</feature>
<dbReference type="SUPFAM" id="SSF52374">
    <property type="entry name" value="Nucleotidylyl transferase"/>
    <property type="match status" value="1"/>
</dbReference>
<evidence type="ECO:0000259" key="6">
    <source>
        <dbReference type="Pfam" id="PF09334"/>
    </source>
</evidence>
<reference evidence="7" key="2">
    <citation type="submission" date="2020-09" db="EMBL/GenBank/DDBJ databases">
        <authorList>
            <person name="Sun Q."/>
            <person name="Ohkuma M."/>
        </authorList>
    </citation>
    <scope>NUCLEOTIDE SEQUENCE</scope>
    <source>
        <strain evidence="7">JCM 3276</strain>
    </source>
</reference>
<keyword evidence="1" id="KW-0436">Ligase</keyword>
<dbReference type="AlphaFoldDB" id="A0A918LK35"/>
<name>A0A918LK35_9PSEU</name>
<proteinExistence type="predicted"/>
<evidence type="ECO:0000256" key="1">
    <source>
        <dbReference type="ARBA" id="ARBA00022598"/>
    </source>
</evidence>
<dbReference type="Proteomes" id="UP000660680">
    <property type="component" value="Unassembled WGS sequence"/>
</dbReference>
<evidence type="ECO:0000256" key="2">
    <source>
        <dbReference type="ARBA" id="ARBA00022741"/>
    </source>
</evidence>
<keyword evidence="3" id="KW-0067">ATP-binding</keyword>
<dbReference type="InterPro" id="IPR015413">
    <property type="entry name" value="Methionyl/Leucyl_tRNA_Synth"/>
</dbReference>
<dbReference type="InterPro" id="IPR014729">
    <property type="entry name" value="Rossmann-like_a/b/a_fold"/>
</dbReference>
<keyword evidence="5" id="KW-0030">Aminoacyl-tRNA synthetase</keyword>
<dbReference type="GO" id="GO:0006418">
    <property type="term" value="P:tRNA aminoacylation for protein translation"/>
    <property type="evidence" value="ECO:0007669"/>
    <property type="project" value="InterPro"/>
</dbReference>
<gene>
    <name evidence="7" type="ORF">GCM10010171_62100</name>
</gene>
<keyword evidence="2" id="KW-0547">Nucleotide-binding</keyword>
<evidence type="ECO:0000313" key="8">
    <source>
        <dbReference type="Proteomes" id="UP000660680"/>
    </source>
</evidence>
<comment type="caution">
    <text evidence="7">The sequence shown here is derived from an EMBL/GenBank/DDBJ whole genome shotgun (WGS) entry which is preliminary data.</text>
</comment>
<evidence type="ECO:0000256" key="3">
    <source>
        <dbReference type="ARBA" id="ARBA00022840"/>
    </source>
</evidence>